<feature type="domain" description="Methionyl/Valyl/Leucyl/Isoleucyl-tRNA synthetase anticodon-binding" evidence="12">
    <location>
        <begin position="730"/>
        <end position="856"/>
    </location>
</feature>
<dbReference type="PATRIC" id="fig|1208920.3.peg.163"/>
<dbReference type="GO" id="GO:0005524">
    <property type="term" value="F:ATP binding"/>
    <property type="evidence" value="ECO:0007669"/>
    <property type="project" value="UniProtKB-UniRule"/>
</dbReference>
<sequence>MKEYYDHNLIEKTAQTHWESTKIYKVEEYAKNADGSLKTKFFACSMLPYPSGKLHMGHVRNYTINDMMTRHLRMQGFNVLMPMGWDAFGMPAENAAIKSKISPSEWTYKNISYMKKQMLAMGLAIDWSREICACDPSYYMWNQWLFLKMLEYGIVYRDTQIVNWDPVDKTVLANEQVINGCGWRSGAIVEKREIPGYYLRITNYSEELLEDLNNKLEEWPEQVRLMQKKWMGKSEGLDFAFEHQILDIDGNIFQNGKLQVFTTRPDTLMGVTFCAISYEHPLAKLVSERNIEIKEFIDQCKTGGTKESELATKEKLGMDTGLVVRHPITKEDISVWICNYVLMNYGNGSIMGVPAHDERDFYFAKKYDIAIKQVIAQNGKIFDKTQWNDWYKDTDNSYLINSGIYNGLDCISATNEIFSYIIENKHGQKKTMWRLRDWSVSRQRYWGTPIPMVNCSKCGAVPLSEKDLPVLLPENLIPDGSGNPLKKDEVFIKCKCPKCFGDAQRETDTMDTFVDSSWYFMRYTSPNNKYSAIDQRLNYWMPIDQYIGGIEHAVLHLLYARFWCKVMRDMGLLQLDEPIKKLICQGMVLNNTYSRRNNLGGLEYFNSDEIEISQNKNSDIKEYKLIKDGSPVEYNGISTMSKSKNNGVDPQVIIDKFGADTARLFIIFASPPEQNLEWSESGIEGASRYLKKLWKICYSNREILLNQNKKNNKEDISFQLNDNQKLLRFKLYSNLIKANHDYKRVQYNTVVSTSMKILNDIESFILKENFNNNQNYANVLKESIGILLRILYPIVPHITWNLWRELGYHLIMGDIIETEWPKIDQNAILRETIKIVIQINGKLKGSFIISSDASEEYIKEVAMKHESVIKFLDKGIKRIIVVPGRLINIVI</sequence>
<dbReference type="CDD" id="cd07958">
    <property type="entry name" value="Anticodon_Ia_Leu_BEm"/>
    <property type="match status" value="1"/>
</dbReference>
<evidence type="ECO:0000256" key="9">
    <source>
        <dbReference type="HAMAP-Rule" id="MF_00049"/>
    </source>
</evidence>
<organism evidence="15 16">
    <name type="scientific">Candidatus Kinetoplastidibacterium stringomonadis TCC290E</name>
    <dbReference type="NCBI Taxonomy" id="1208920"/>
    <lineage>
        <taxon>Bacteria</taxon>
        <taxon>Pseudomonadati</taxon>
        <taxon>Pseudomonadota</taxon>
        <taxon>Betaproteobacteria</taxon>
        <taxon>Candidatus Kinetoplastidibacterium</taxon>
    </lineage>
</organism>
<dbReference type="SUPFAM" id="SSF52374">
    <property type="entry name" value="Nucleotidylyl transferase"/>
    <property type="match status" value="1"/>
</dbReference>
<evidence type="ECO:0000259" key="13">
    <source>
        <dbReference type="Pfam" id="PF09334"/>
    </source>
</evidence>
<feature type="domain" description="Methionyl/Leucyl tRNA synthetase" evidence="13">
    <location>
        <begin position="45"/>
        <end position="181"/>
    </location>
</feature>
<dbReference type="STRING" id="1208920.CONE_0389"/>
<feature type="domain" description="Leucyl-tRNA synthetase editing" evidence="14">
    <location>
        <begin position="228"/>
        <end position="420"/>
    </location>
</feature>
<accession>M1LYG5</accession>
<dbReference type="EC" id="6.1.1.4" evidence="9"/>
<dbReference type="Pfam" id="PF13603">
    <property type="entry name" value="tRNA-synt_1_2"/>
    <property type="match status" value="1"/>
</dbReference>
<keyword evidence="6 9" id="KW-0648">Protein biosynthesis</keyword>
<keyword evidence="16" id="KW-1185">Reference proteome</keyword>
<evidence type="ECO:0000256" key="2">
    <source>
        <dbReference type="ARBA" id="ARBA00022490"/>
    </source>
</evidence>
<dbReference type="Pfam" id="PF08264">
    <property type="entry name" value="Anticodon_1"/>
    <property type="match status" value="1"/>
</dbReference>
<reference evidence="15 16" key="1">
    <citation type="journal article" date="2013" name="Genome Biol. Evol.">
        <title>Genome evolution and phylogenomic analysis of candidatus kinetoplastibacterium, the betaproteobacterial endosymbionts of strigomonas and angomonas.</title>
        <authorList>
            <person name="Alves J.M."/>
            <person name="Serrano M.G."/>
            <person name="Maia da Silva F."/>
            <person name="Voegtly L.J."/>
            <person name="Matveyev A.V."/>
            <person name="Teixeira M.M."/>
            <person name="Camargo E.P."/>
            <person name="Buck G.A."/>
        </authorList>
    </citation>
    <scope>NUCLEOTIDE SEQUENCE [LARGE SCALE GENOMIC DNA]</scope>
    <source>
        <strain evidence="15 16">TCC290E</strain>
    </source>
</reference>
<dbReference type="InterPro" id="IPR001412">
    <property type="entry name" value="aa-tRNA-synth_I_CS"/>
</dbReference>
<feature type="short sequence motif" description="'KMSKS' region" evidence="9">
    <location>
        <begin position="639"/>
        <end position="643"/>
    </location>
</feature>
<dbReference type="HOGENOM" id="CLU_004427_0_0_4"/>
<dbReference type="InterPro" id="IPR009008">
    <property type="entry name" value="Val/Leu/Ile-tRNA-synth_edit"/>
</dbReference>
<dbReference type="AlphaFoldDB" id="M1LYG5"/>
<keyword evidence="5 9" id="KW-0067">ATP-binding</keyword>
<dbReference type="eggNOG" id="COG0495">
    <property type="taxonomic scope" value="Bacteria"/>
</dbReference>
<dbReference type="GO" id="GO:0004823">
    <property type="term" value="F:leucine-tRNA ligase activity"/>
    <property type="evidence" value="ECO:0007669"/>
    <property type="project" value="UniProtKB-UniRule"/>
</dbReference>
<dbReference type="OrthoDB" id="9810365at2"/>
<dbReference type="Gene3D" id="1.10.730.10">
    <property type="entry name" value="Isoleucyl-tRNA Synthetase, Domain 1"/>
    <property type="match status" value="2"/>
</dbReference>
<dbReference type="Gene3D" id="2.20.28.290">
    <property type="match status" value="1"/>
</dbReference>
<feature type="domain" description="Aminoacyl-tRNA synthetase class Ia" evidence="11">
    <location>
        <begin position="639"/>
        <end position="678"/>
    </location>
</feature>
<keyword evidence="3 9" id="KW-0436">Ligase</keyword>
<dbReference type="InterPro" id="IPR002300">
    <property type="entry name" value="aa-tRNA-synth_Ia"/>
</dbReference>
<proteinExistence type="inferred from homology"/>
<dbReference type="InterPro" id="IPR009080">
    <property type="entry name" value="tRNAsynth_Ia_anticodon-bd"/>
</dbReference>
<dbReference type="KEGG" id="kon:CONE_0389"/>
<dbReference type="GO" id="GO:0006429">
    <property type="term" value="P:leucyl-tRNA aminoacylation"/>
    <property type="evidence" value="ECO:0007669"/>
    <property type="project" value="UniProtKB-UniRule"/>
</dbReference>
<dbReference type="Pfam" id="PF00133">
    <property type="entry name" value="tRNA-synt_1"/>
    <property type="match status" value="1"/>
</dbReference>
<dbReference type="Pfam" id="PF09334">
    <property type="entry name" value="tRNA-synt_1g"/>
    <property type="match status" value="1"/>
</dbReference>
<evidence type="ECO:0000256" key="3">
    <source>
        <dbReference type="ARBA" id="ARBA00022598"/>
    </source>
</evidence>
<evidence type="ECO:0000259" key="11">
    <source>
        <dbReference type="Pfam" id="PF00133"/>
    </source>
</evidence>
<evidence type="ECO:0000259" key="12">
    <source>
        <dbReference type="Pfam" id="PF08264"/>
    </source>
</evidence>
<evidence type="ECO:0000313" key="16">
    <source>
        <dbReference type="Proteomes" id="UP000011541"/>
    </source>
</evidence>
<dbReference type="FunFam" id="1.10.730.10:FF:000002">
    <property type="entry name" value="Leucine--tRNA ligase"/>
    <property type="match status" value="1"/>
</dbReference>
<dbReference type="FunFam" id="3.40.50.620:FF:000003">
    <property type="entry name" value="Leucine--tRNA ligase"/>
    <property type="match status" value="1"/>
</dbReference>
<evidence type="ECO:0000256" key="4">
    <source>
        <dbReference type="ARBA" id="ARBA00022741"/>
    </source>
</evidence>
<evidence type="ECO:0000256" key="8">
    <source>
        <dbReference type="ARBA" id="ARBA00047469"/>
    </source>
</evidence>
<dbReference type="InterPro" id="IPR025709">
    <property type="entry name" value="Leu_tRNA-synth_edit"/>
</dbReference>
<dbReference type="InterPro" id="IPR014729">
    <property type="entry name" value="Rossmann-like_a/b/a_fold"/>
</dbReference>
<dbReference type="GO" id="GO:0002161">
    <property type="term" value="F:aminoacyl-tRNA deacylase activity"/>
    <property type="evidence" value="ECO:0007669"/>
    <property type="project" value="InterPro"/>
</dbReference>
<evidence type="ECO:0000313" key="15">
    <source>
        <dbReference type="EMBL" id="AGF48189.1"/>
    </source>
</evidence>
<evidence type="ECO:0000256" key="6">
    <source>
        <dbReference type="ARBA" id="ARBA00022917"/>
    </source>
</evidence>
<keyword evidence="7 9" id="KW-0030">Aminoacyl-tRNA synthetase</keyword>
<comment type="subcellular location">
    <subcellularLocation>
        <location evidence="9">Cytoplasm</location>
    </subcellularLocation>
</comment>
<dbReference type="NCBIfam" id="TIGR00396">
    <property type="entry name" value="leuS_bact"/>
    <property type="match status" value="1"/>
</dbReference>
<evidence type="ECO:0000256" key="7">
    <source>
        <dbReference type="ARBA" id="ARBA00023146"/>
    </source>
</evidence>
<dbReference type="SUPFAM" id="SSF50677">
    <property type="entry name" value="ValRS/IleRS/LeuRS editing domain"/>
    <property type="match status" value="1"/>
</dbReference>
<feature type="binding site" evidence="9">
    <location>
        <position position="642"/>
    </location>
    <ligand>
        <name>ATP</name>
        <dbReference type="ChEBI" id="CHEBI:30616"/>
    </ligand>
</feature>
<name>M1LYG5_9PROT</name>
<dbReference type="PROSITE" id="PS00178">
    <property type="entry name" value="AA_TRNA_LIGASE_I"/>
    <property type="match status" value="1"/>
</dbReference>
<comment type="catalytic activity">
    <reaction evidence="8 9">
        <text>tRNA(Leu) + L-leucine + ATP = L-leucyl-tRNA(Leu) + AMP + diphosphate</text>
        <dbReference type="Rhea" id="RHEA:11688"/>
        <dbReference type="Rhea" id="RHEA-COMP:9613"/>
        <dbReference type="Rhea" id="RHEA-COMP:9622"/>
        <dbReference type="ChEBI" id="CHEBI:30616"/>
        <dbReference type="ChEBI" id="CHEBI:33019"/>
        <dbReference type="ChEBI" id="CHEBI:57427"/>
        <dbReference type="ChEBI" id="CHEBI:78442"/>
        <dbReference type="ChEBI" id="CHEBI:78494"/>
        <dbReference type="ChEBI" id="CHEBI:456215"/>
        <dbReference type="EC" id="6.1.1.4"/>
    </reaction>
</comment>
<evidence type="ECO:0000256" key="1">
    <source>
        <dbReference type="ARBA" id="ARBA00005594"/>
    </source>
</evidence>
<dbReference type="PRINTS" id="PR00985">
    <property type="entry name" value="TRNASYNTHLEU"/>
</dbReference>
<feature type="short sequence motif" description="'HIGH' region" evidence="9">
    <location>
        <begin position="48"/>
        <end position="58"/>
    </location>
</feature>
<evidence type="ECO:0000256" key="10">
    <source>
        <dbReference type="RuleBase" id="RU363035"/>
    </source>
</evidence>
<dbReference type="SUPFAM" id="SSF47323">
    <property type="entry name" value="Anticodon-binding domain of a subclass of class I aminoacyl-tRNA synthetases"/>
    <property type="match status" value="1"/>
</dbReference>
<evidence type="ECO:0000259" key="14">
    <source>
        <dbReference type="Pfam" id="PF13603"/>
    </source>
</evidence>
<dbReference type="FunFam" id="3.40.50.620:FF:000056">
    <property type="entry name" value="Leucine--tRNA ligase"/>
    <property type="match status" value="1"/>
</dbReference>
<dbReference type="PANTHER" id="PTHR43740">
    <property type="entry name" value="LEUCYL-TRNA SYNTHETASE"/>
    <property type="match status" value="1"/>
</dbReference>
<dbReference type="InterPro" id="IPR015413">
    <property type="entry name" value="Methionyl/Leucyl_tRNA_Synth"/>
</dbReference>
<dbReference type="RefSeq" id="WP_015396877.1">
    <property type="nucleotide sequence ID" value="NC_020299.1"/>
</dbReference>
<dbReference type="GO" id="GO:0005829">
    <property type="term" value="C:cytosol"/>
    <property type="evidence" value="ECO:0007669"/>
    <property type="project" value="TreeGrafter"/>
</dbReference>
<gene>
    <name evidence="9" type="primary">leuS</name>
    <name evidence="15" type="ORF">CONE_0389</name>
</gene>
<dbReference type="InterPro" id="IPR002302">
    <property type="entry name" value="Leu-tRNA-ligase"/>
</dbReference>
<dbReference type="Proteomes" id="UP000011541">
    <property type="component" value="Chromosome"/>
</dbReference>
<dbReference type="InterPro" id="IPR013155">
    <property type="entry name" value="M/V/L/I-tRNA-synth_anticd-bd"/>
</dbReference>
<dbReference type="Gene3D" id="3.40.50.620">
    <property type="entry name" value="HUPs"/>
    <property type="match status" value="2"/>
</dbReference>
<protein>
    <recommendedName>
        <fullName evidence="9">Leucine--tRNA ligase</fullName>
        <ecNumber evidence="9">6.1.1.4</ecNumber>
    </recommendedName>
    <alternativeName>
        <fullName evidence="9">Leucyl-tRNA synthetase</fullName>
        <shortName evidence="9">LeuRS</shortName>
    </alternativeName>
</protein>
<dbReference type="HAMAP" id="MF_00049_B">
    <property type="entry name" value="Leu_tRNA_synth_B"/>
    <property type="match status" value="1"/>
</dbReference>
<dbReference type="PANTHER" id="PTHR43740:SF2">
    <property type="entry name" value="LEUCINE--TRNA LIGASE, MITOCHONDRIAL"/>
    <property type="match status" value="1"/>
</dbReference>
<evidence type="ECO:0000256" key="5">
    <source>
        <dbReference type="ARBA" id="ARBA00022840"/>
    </source>
</evidence>
<dbReference type="Gene3D" id="3.10.20.590">
    <property type="match status" value="1"/>
</dbReference>
<keyword evidence="4 9" id="KW-0547">Nucleotide-binding</keyword>
<keyword evidence="2 9" id="KW-0963">Cytoplasm</keyword>
<comment type="similarity">
    <text evidence="1 9 10">Belongs to the class-I aminoacyl-tRNA synthetase family.</text>
</comment>
<dbReference type="EMBL" id="CP003805">
    <property type="protein sequence ID" value="AGF48189.1"/>
    <property type="molecule type" value="Genomic_DNA"/>
</dbReference>